<proteinExistence type="predicted"/>
<evidence type="ECO:0000313" key="3">
    <source>
        <dbReference type="EMBL" id="QPC41500.1"/>
    </source>
</evidence>
<dbReference type="EMBL" id="CP058214">
    <property type="protein sequence ID" value="QPC41500.1"/>
    <property type="molecule type" value="Genomic_DNA"/>
</dbReference>
<feature type="domain" description="Anti-sigma factor NepR" evidence="2">
    <location>
        <begin position="23"/>
        <end position="57"/>
    </location>
</feature>
<evidence type="ECO:0000256" key="1">
    <source>
        <dbReference type="SAM" id="MobiDB-lite"/>
    </source>
</evidence>
<evidence type="ECO:0000313" key="4">
    <source>
        <dbReference type="Proteomes" id="UP000593594"/>
    </source>
</evidence>
<feature type="region of interest" description="Disordered" evidence="1">
    <location>
        <begin position="1"/>
        <end position="23"/>
    </location>
</feature>
<dbReference type="KEGG" id="kmn:HW532_01395"/>
<organism evidence="3 4">
    <name type="scientific">Kaustia mangrovi</name>
    <dbReference type="NCBI Taxonomy" id="2593653"/>
    <lineage>
        <taxon>Bacteria</taxon>
        <taxon>Pseudomonadati</taxon>
        <taxon>Pseudomonadota</taxon>
        <taxon>Alphaproteobacteria</taxon>
        <taxon>Hyphomicrobiales</taxon>
        <taxon>Parvibaculaceae</taxon>
        <taxon>Kaustia</taxon>
    </lineage>
</organism>
<sequence>MKKATSHGDRGRSKPNPLDPKVQERIGRQLRAYYDDVVNQPMPQHLIDLIEQMDGAEDKK</sequence>
<dbReference type="Pfam" id="PF18557">
    <property type="entry name" value="NepR"/>
    <property type="match status" value="1"/>
</dbReference>
<keyword evidence="4" id="KW-1185">Reference proteome</keyword>
<gene>
    <name evidence="3" type="ORF">HW532_01395</name>
</gene>
<name>A0A7S8C182_9HYPH</name>
<reference evidence="3 4" key="1">
    <citation type="submission" date="2020-06" db="EMBL/GenBank/DDBJ databases">
        <title>Genome sequence of 2 isolates from Red Sea Mangroves.</title>
        <authorList>
            <person name="Sefrji F."/>
            <person name="Michoud G."/>
            <person name="Merlino G."/>
            <person name="Daffonchio D."/>
        </authorList>
    </citation>
    <scope>NUCLEOTIDE SEQUENCE [LARGE SCALE GENOMIC DNA]</scope>
    <source>
        <strain evidence="3 4">R1DC25</strain>
    </source>
</reference>
<dbReference type="AlphaFoldDB" id="A0A7S8C182"/>
<accession>A0A7S8C182</accession>
<evidence type="ECO:0000259" key="2">
    <source>
        <dbReference type="Pfam" id="PF18557"/>
    </source>
</evidence>
<protein>
    <recommendedName>
        <fullName evidence="2">Anti-sigma factor NepR domain-containing protein</fullName>
    </recommendedName>
</protein>
<feature type="compositionally biased region" description="Basic and acidic residues" evidence="1">
    <location>
        <begin position="1"/>
        <end position="12"/>
    </location>
</feature>
<dbReference type="Proteomes" id="UP000593594">
    <property type="component" value="Chromosome"/>
</dbReference>
<dbReference type="RefSeq" id="WP_213162718.1">
    <property type="nucleotide sequence ID" value="NZ_CP058214.1"/>
</dbReference>
<dbReference type="InterPro" id="IPR041649">
    <property type="entry name" value="NepR"/>
</dbReference>